<gene>
    <name evidence="5" type="ORF">C5O25_01560</name>
</gene>
<dbReference type="PANTHER" id="PTHR44858:SF1">
    <property type="entry name" value="UDP-N-ACETYLGLUCOSAMINE--PEPTIDE N-ACETYLGLUCOSAMINYLTRANSFERASE SPINDLY-RELATED"/>
    <property type="match status" value="1"/>
</dbReference>
<reference evidence="6" key="1">
    <citation type="submission" date="2018-02" db="EMBL/GenBank/DDBJ databases">
        <authorList>
            <person name="Clavel T."/>
            <person name="Strowig T."/>
        </authorList>
    </citation>
    <scope>NUCLEOTIDE SEQUENCE [LARGE SCALE GENOMIC DNA]</scope>
    <source>
        <strain evidence="6">DSM 100764</strain>
    </source>
</reference>
<evidence type="ECO:0000256" key="3">
    <source>
        <dbReference type="PROSITE-ProRule" id="PRU00339"/>
    </source>
</evidence>
<keyword evidence="6" id="KW-1185">Reference proteome</keyword>
<evidence type="ECO:0000313" key="6">
    <source>
        <dbReference type="Proteomes" id="UP000244925"/>
    </source>
</evidence>
<dbReference type="GeneID" id="93425345"/>
<dbReference type="Pfam" id="PF07719">
    <property type="entry name" value="TPR_2"/>
    <property type="match status" value="1"/>
</dbReference>
<dbReference type="Proteomes" id="UP000244925">
    <property type="component" value="Unassembled WGS sequence"/>
</dbReference>
<keyword evidence="1" id="KW-0677">Repeat</keyword>
<feature type="signal peptide" evidence="4">
    <location>
        <begin position="1"/>
        <end position="22"/>
    </location>
</feature>
<name>A0A2V1IZ12_9BACT</name>
<evidence type="ECO:0000256" key="4">
    <source>
        <dbReference type="SAM" id="SignalP"/>
    </source>
</evidence>
<dbReference type="AlphaFoldDB" id="A0A2V1IZ12"/>
<dbReference type="PROSITE" id="PS50005">
    <property type="entry name" value="TPR"/>
    <property type="match status" value="3"/>
</dbReference>
<feature type="repeat" description="TPR" evidence="3">
    <location>
        <begin position="433"/>
        <end position="466"/>
    </location>
</feature>
<evidence type="ECO:0000256" key="1">
    <source>
        <dbReference type="ARBA" id="ARBA00022737"/>
    </source>
</evidence>
<dbReference type="EMBL" id="PUBV01000002">
    <property type="protein sequence ID" value="PWB09355.1"/>
    <property type="molecule type" value="Genomic_DNA"/>
</dbReference>
<protein>
    <submittedName>
        <fullName evidence="5">Tetratricopeptide repeat protein</fullName>
    </submittedName>
</protein>
<dbReference type="InterPro" id="IPR050498">
    <property type="entry name" value="Ycf3"/>
</dbReference>
<dbReference type="Pfam" id="PF13432">
    <property type="entry name" value="TPR_16"/>
    <property type="match status" value="1"/>
</dbReference>
<dbReference type="SUPFAM" id="SSF48452">
    <property type="entry name" value="TPR-like"/>
    <property type="match status" value="2"/>
</dbReference>
<sequence>MMNTTTTMRMAALLAAIAVGIAAIGARQRHDRNAEADTRKADYIFLEGQRQNQTGHPDAYYELLKRAHELDSSDKYVGMELGYMRMRLARGDSAEMARGYQLMADYADSNPDDFYGCVLFAAVSSQIGRNDRAIDVWGRLHNTQPHRPELTLRLAEALTAEGSDSALAKAGLLYDSLWTSEGPSVRLAQMMVQLHYQQGDTAAMIADARRLVNAAPGVVDYNIFAGNVEMDLGDTDSALVYFNRAVEIDPGSGIAYYSRANYYNATGDSAAYDADIFRALEQESLDVAPKLQIIRDYTASLYQDSVQQPRIDKMYKRLVELHPHEADVRNLYRDYLIAINDYEGAAEQSSYSLDINPNDERQWLALTSLYMQSGRMDNAVSTAERGRHFFPENPTLPILEAAGLTQIEQYDSALVMLGVARMITPPDDTELLSDIATARGDARYAKGDLDSAFADYSQALALNPENMTALNNCAYYLACENRDLDRAMDMILKVVAARPEEATSLDTYAWVLFMKKEYEQAREAIDNAMAHTDDPSAELYEHAGDIYFMDRKPQEAVAFWKKALQLDPENETLARKIRLKNIYTE</sequence>
<dbReference type="Pfam" id="PF13414">
    <property type="entry name" value="TPR_11"/>
    <property type="match status" value="1"/>
</dbReference>
<dbReference type="Gene3D" id="1.25.40.10">
    <property type="entry name" value="Tetratricopeptide repeat domain"/>
    <property type="match status" value="3"/>
</dbReference>
<dbReference type="InterPro" id="IPR011990">
    <property type="entry name" value="TPR-like_helical_dom_sf"/>
</dbReference>
<accession>A0A2V1IZ12</accession>
<dbReference type="InterPro" id="IPR019734">
    <property type="entry name" value="TPR_rpt"/>
</dbReference>
<comment type="caution">
    <text evidence="5">The sequence shown here is derived from an EMBL/GenBank/DDBJ whole genome shotgun (WGS) entry which is preliminary data.</text>
</comment>
<feature type="chain" id="PRO_5016043226" evidence="4">
    <location>
        <begin position="23"/>
        <end position="585"/>
    </location>
</feature>
<keyword evidence="2 3" id="KW-0802">TPR repeat</keyword>
<evidence type="ECO:0000256" key="2">
    <source>
        <dbReference type="ARBA" id="ARBA00022803"/>
    </source>
</evidence>
<organism evidence="5 6">
    <name type="scientific">Paramuribaculum intestinale</name>
    <dbReference type="NCBI Taxonomy" id="2094151"/>
    <lineage>
        <taxon>Bacteria</taxon>
        <taxon>Pseudomonadati</taxon>
        <taxon>Bacteroidota</taxon>
        <taxon>Bacteroidia</taxon>
        <taxon>Bacteroidales</taxon>
        <taxon>Muribaculaceae</taxon>
        <taxon>Paramuribaculum</taxon>
    </lineage>
</organism>
<dbReference type="RefSeq" id="WP_107034977.1">
    <property type="nucleotide sequence ID" value="NZ_CAONGC010000005.1"/>
</dbReference>
<proteinExistence type="predicted"/>
<feature type="repeat" description="TPR" evidence="3">
    <location>
        <begin position="219"/>
        <end position="252"/>
    </location>
</feature>
<feature type="repeat" description="TPR" evidence="3">
    <location>
        <begin position="537"/>
        <end position="570"/>
    </location>
</feature>
<dbReference type="InterPro" id="IPR013105">
    <property type="entry name" value="TPR_2"/>
</dbReference>
<dbReference type="PANTHER" id="PTHR44858">
    <property type="entry name" value="TETRATRICOPEPTIDE REPEAT PROTEIN 6"/>
    <property type="match status" value="1"/>
</dbReference>
<evidence type="ECO:0000313" key="5">
    <source>
        <dbReference type="EMBL" id="PWB09355.1"/>
    </source>
</evidence>
<dbReference type="SMART" id="SM00028">
    <property type="entry name" value="TPR"/>
    <property type="match status" value="5"/>
</dbReference>
<keyword evidence="4" id="KW-0732">Signal</keyword>